<protein>
    <recommendedName>
        <fullName evidence="11">Cell cycle control protein</fullName>
    </recommendedName>
</protein>
<evidence type="ECO:0000313" key="10">
    <source>
        <dbReference type="Proteomes" id="UP000284706"/>
    </source>
</evidence>
<comment type="similarity">
    <text evidence="2 6">Belongs to the CDC50/LEM3 family.</text>
</comment>
<feature type="compositionally biased region" description="Polar residues" evidence="7">
    <location>
        <begin position="1"/>
        <end position="14"/>
    </location>
</feature>
<dbReference type="PIRSF" id="PIRSF015840">
    <property type="entry name" value="DUF284_TM_euk"/>
    <property type="match status" value="1"/>
</dbReference>
<keyword evidence="3 8" id="KW-0812">Transmembrane</keyword>
<reference evidence="9 10" key="1">
    <citation type="journal article" date="2018" name="Evol. Lett.">
        <title>Horizontal gene cluster transfer increased hallucinogenic mushroom diversity.</title>
        <authorList>
            <person name="Reynolds H.T."/>
            <person name="Vijayakumar V."/>
            <person name="Gluck-Thaler E."/>
            <person name="Korotkin H.B."/>
            <person name="Matheny P.B."/>
            <person name="Slot J.C."/>
        </authorList>
    </citation>
    <scope>NUCLEOTIDE SEQUENCE [LARGE SCALE GENOMIC DNA]</scope>
    <source>
        <strain evidence="9 10">SRW20</strain>
    </source>
</reference>
<feature type="region of interest" description="Disordered" evidence="7">
    <location>
        <begin position="1"/>
        <end position="27"/>
    </location>
</feature>
<dbReference type="GO" id="GO:0005886">
    <property type="term" value="C:plasma membrane"/>
    <property type="evidence" value="ECO:0007669"/>
    <property type="project" value="TreeGrafter"/>
</dbReference>
<dbReference type="PANTHER" id="PTHR10926:SF0">
    <property type="entry name" value="CDC50, ISOFORM A"/>
    <property type="match status" value="1"/>
</dbReference>
<proteinExistence type="inferred from homology"/>
<accession>A0A409VKW8</accession>
<dbReference type="GO" id="GO:0045332">
    <property type="term" value="P:phospholipid translocation"/>
    <property type="evidence" value="ECO:0007669"/>
    <property type="project" value="UniProtKB-UniRule"/>
</dbReference>
<dbReference type="STRING" id="231916.A0A409VKW8"/>
<dbReference type="EMBL" id="NHYE01005619">
    <property type="protein sequence ID" value="PPQ66877.1"/>
    <property type="molecule type" value="Genomic_DNA"/>
</dbReference>
<dbReference type="GO" id="GO:0005783">
    <property type="term" value="C:endoplasmic reticulum"/>
    <property type="evidence" value="ECO:0007669"/>
    <property type="project" value="TreeGrafter"/>
</dbReference>
<keyword evidence="10" id="KW-1185">Reference proteome</keyword>
<evidence type="ECO:0008006" key="11">
    <source>
        <dbReference type="Google" id="ProtNLM"/>
    </source>
</evidence>
<dbReference type="Pfam" id="PF03381">
    <property type="entry name" value="CDC50"/>
    <property type="match status" value="1"/>
</dbReference>
<evidence type="ECO:0000256" key="2">
    <source>
        <dbReference type="ARBA" id="ARBA00009457"/>
    </source>
</evidence>
<organism evidence="9 10">
    <name type="scientific">Gymnopilus dilepis</name>
    <dbReference type="NCBI Taxonomy" id="231916"/>
    <lineage>
        <taxon>Eukaryota</taxon>
        <taxon>Fungi</taxon>
        <taxon>Dikarya</taxon>
        <taxon>Basidiomycota</taxon>
        <taxon>Agaricomycotina</taxon>
        <taxon>Agaricomycetes</taxon>
        <taxon>Agaricomycetidae</taxon>
        <taxon>Agaricales</taxon>
        <taxon>Agaricineae</taxon>
        <taxon>Hymenogastraceae</taxon>
        <taxon>Gymnopilus</taxon>
    </lineage>
</organism>
<evidence type="ECO:0000256" key="5">
    <source>
        <dbReference type="ARBA" id="ARBA00023136"/>
    </source>
</evidence>
<name>A0A409VKW8_9AGAR</name>
<dbReference type="InParanoid" id="A0A409VKW8"/>
<dbReference type="InterPro" id="IPR005045">
    <property type="entry name" value="CDC50/LEM3_fam"/>
</dbReference>
<evidence type="ECO:0000256" key="1">
    <source>
        <dbReference type="ARBA" id="ARBA00004141"/>
    </source>
</evidence>
<evidence type="ECO:0000256" key="3">
    <source>
        <dbReference type="ARBA" id="ARBA00022692"/>
    </source>
</evidence>
<dbReference type="Proteomes" id="UP000284706">
    <property type="component" value="Unassembled WGS sequence"/>
</dbReference>
<evidence type="ECO:0000256" key="6">
    <source>
        <dbReference type="PIRNR" id="PIRNR015840"/>
    </source>
</evidence>
<comment type="subcellular location">
    <subcellularLocation>
        <location evidence="1">Membrane</location>
        <topology evidence="1">Multi-pass membrane protein</topology>
    </subcellularLocation>
</comment>
<dbReference type="FunCoup" id="A0A409VKW8">
    <property type="interactions" value="232"/>
</dbReference>
<keyword evidence="5 6" id="KW-0472">Membrane</keyword>
<comment type="caution">
    <text evidence="9">The sequence shown here is derived from an EMBL/GenBank/DDBJ whole genome shotgun (WGS) entry which is preliminary data.</text>
</comment>
<feature type="transmembrane region" description="Helical" evidence="8">
    <location>
        <begin position="48"/>
        <end position="69"/>
    </location>
</feature>
<dbReference type="GO" id="GO:0005794">
    <property type="term" value="C:Golgi apparatus"/>
    <property type="evidence" value="ECO:0007669"/>
    <property type="project" value="TreeGrafter"/>
</dbReference>
<sequence>MGLFNRKNTGSSESSENKKDKGGWRRPANTAFKQQRLKAWQPILTPKTVLPTLFIIGIIFAPIGGLLIWGSSQVTEITIDYTDCEDVSPSTSNGTFNFVDVPSNKYSYKLAASDNKNVNIQHPRYAFLDNSNNSTVTNVFDKKQCLLEFQIPADLKPSVLFYYKLTNFFQNHRRYVKSLNSDQLKGKFVSPHDLDNSDCKPLSTIDGKAIYPCGLIANSLFNAYADTFTSPLLLNPAGSSEPSQVYQFSSQGIAWPGEAKKYTSNPVGPGGYSDLSQIVPPPNWALQFPNNYTTDNPPPDLRSNEHFQNWMRTAGLPTFTKLYGRNDKDTMQQGVYHIIIGLNFPVKPYKGTKSIVISTVSWIGGKNPFLGWAYVAAAALFVLLAILGTARHLIKPRRLGDMSLLSWNR</sequence>
<dbReference type="OrthoDB" id="340608at2759"/>
<feature type="transmembrane region" description="Helical" evidence="8">
    <location>
        <begin position="369"/>
        <end position="390"/>
    </location>
</feature>
<evidence type="ECO:0000256" key="8">
    <source>
        <dbReference type="SAM" id="Phobius"/>
    </source>
</evidence>
<evidence type="ECO:0000313" key="9">
    <source>
        <dbReference type="EMBL" id="PPQ66877.1"/>
    </source>
</evidence>
<evidence type="ECO:0000256" key="4">
    <source>
        <dbReference type="ARBA" id="ARBA00022989"/>
    </source>
</evidence>
<keyword evidence="4 8" id="KW-1133">Transmembrane helix</keyword>
<evidence type="ECO:0000256" key="7">
    <source>
        <dbReference type="SAM" id="MobiDB-lite"/>
    </source>
</evidence>
<dbReference type="AlphaFoldDB" id="A0A409VKW8"/>
<dbReference type="PANTHER" id="PTHR10926">
    <property type="entry name" value="CELL CYCLE CONTROL PROTEIN 50"/>
    <property type="match status" value="1"/>
</dbReference>
<gene>
    <name evidence="9" type="ORF">CVT26_009817</name>
</gene>